<dbReference type="GO" id="GO:0009252">
    <property type="term" value="P:peptidoglycan biosynthetic process"/>
    <property type="evidence" value="ECO:0007669"/>
    <property type="project" value="UniProtKB-UniRule"/>
</dbReference>
<reference evidence="8 9" key="1">
    <citation type="submission" date="2018-11" db="EMBL/GenBank/DDBJ databases">
        <title>Draft genome sequence of Ferruginibacter sp. BO-59.</title>
        <authorList>
            <person name="Im W.T."/>
        </authorList>
    </citation>
    <scope>NUCLEOTIDE SEQUENCE [LARGE SCALE GENOMIC DNA]</scope>
    <source>
        <strain evidence="8 9">BO-59</strain>
    </source>
</reference>
<keyword evidence="6 7" id="KW-0961">Cell wall biogenesis/degradation</keyword>
<feature type="site" description="Important for catalytic activity" evidence="7">
    <location>
        <position position="214"/>
    </location>
</feature>
<dbReference type="OrthoDB" id="9814591at2"/>
<dbReference type="PANTHER" id="PTHR30518">
    <property type="entry name" value="ENDOLYTIC MUREIN TRANSGLYCOSYLASE"/>
    <property type="match status" value="1"/>
</dbReference>
<dbReference type="GO" id="GO:0005886">
    <property type="term" value="C:plasma membrane"/>
    <property type="evidence" value="ECO:0007669"/>
    <property type="project" value="UniProtKB-UniRule"/>
</dbReference>
<dbReference type="CDD" id="cd08010">
    <property type="entry name" value="MltG_like"/>
    <property type="match status" value="1"/>
</dbReference>
<comment type="catalytic activity">
    <reaction evidence="7">
        <text>a peptidoglycan chain = a peptidoglycan chain with N-acetyl-1,6-anhydromuramyl-[peptide] at the reducing end + a peptidoglycan chain with N-acetylglucosamine at the non-reducing end.</text>
        <dbReference type="EC" id="4.2.2.29"/>
    </reaction>
</comment>
<keyword evidence="9" id="KW-1185">Reference proteome</keyword>
<keyword evidence="2 7" id="KW-0812">Transmembrane</keyword>
<keyword evidence="1 7" id="KW-1003">Cell membrane</keyword>
<evidence type="ECO:0000256" key="2">
    <source>
        <dbReference type="ARBA" id="ARBA00022692"/>
    </source>
</evidence>
<dbReference type="Proteomes" id="UP000267223">
    <property type="component" value="Unassembled WGS sequence"/>
</dbReference>
<protein>
    <recommendedName>
        <fullName evidence="7">Endolytic murein transglycosylase</fullName>
        <ecNumber evidence="7">4.2.2.29</ecNumber>
    </recommendedName>
    <alternativeName>
        <fullName evidence="7">Peptidoglycan lytic transglycosylase</fullName>
    </alternativeName>
    <alternativeName>
        <fullName evidence="7">Peptidoglycan polymerization terminase</fullName>
    </alternativeName>
</protein>
<dbReference type="GO" id="GO:0071555">
    <property type="term" value="P:cell wall organization"/>
    <property type="evidence" value="ECO:0007669"/>
    <property type="project" value="UniProtKB-KW"/>
</dbReference>
<organism evidence="8 9">
    <name type="scientific">Hanamia caeni</name>
    <dbReference type="NCBI Taxonomy" id="2294116"/>
    <lineage>
        <taxon>Bacteria</taxon>
        <taxon>Pseudomonadati</taxon>
        <taxon>Bacteroidota</taxon>
        <taxon>Chitinophagia</taxon>
        <taxon>Chitinophagales</taxon>
        <taxon>Chitinophagaceae</taxon>
        <taxon>Hanamia</taxon>
    </lineage>
</organism>
<dbReference type="EMBL" id="RJJR01000001">
    <property type="protein sequence ID" value="RNI40042.1"/>
    <property type="molecule type" value="Genomic_DNA"/>
</dbReference>
<accession>A0A3M9NQF2</accession>
<proteinExistence type="inferred from homology"/>
<evidence type="ECO:0000256" key="1">
    <source>
        <dbReference type="ARBA" id="ARBA00022475"/>
    </source>
</evidence>
<dbReference type="InterPro" id="IPR003770">
    <property type="entry name" value="MLTG-like"/>
</dbReference>
<keyword evidence="5 7" id="KW-0456">Lyase</keyword>
<dbReference type="HAMAP" id="MF_02065">
    <property type="entry name" value="MltG"/>
    <property type="match status" value="1"/>
</dbReference>
<dbReference type="GO" id="GO:0008932">
    <property type="term" value="F:lytic endotransglycosylase activity"/>
    <property type="evidence" value="ECO:0007669"/>
    <property type="project" value="UniProtKB-UniRule"/>
</dbReference>
<evidence type="ECO:0000256" key="6">
    <source>
        <dbReference type="ARBA" id="ARBA00023316"/>
    </source>
</evidence>
<keyword evidence="3 7" id="KW-1133">Transmembrane helix</keyword>
<evidence type="ECO:0000256" key="3">
    <source>
        <dbReference type="ARBA" id="ARBA00022989"/>
    </source>
</evidence>
<keyword evidence="4 7" id="KW-0472">Membrane</keyword>
<dbReference type="Gene3D" id="3.30.1490.480">
    <property type="entry name" value="Endolytic murein transglycosylase"/>
    <property type="match status" value="1"/>
</dbReference>
<name>A0A3M9NQF2_9BACT</name>
<evidence type="ECO:0000256" key="7">
    <source>
        <dbReference type="HAMAP-Rule" id="MF_02065"/>
    </source>
</evidence>
<dbReference type="NCBIfam" id="TIGR00247">
    <property type="entry name" value="endolytic transglycosylase MltG"/>
    <property type="match status" value="1"/>
</dbReference>
<evidence type="ECO:0000313" key="8">
    <source>
        <dbReference type="EMBL" id="RNI40042.1"/>
    </source>
</evidence>
<evidence type="ECO:0000256" key="4">
    <source>
        <dbReference type="ARBA" id="ARBA00023136"/>
    </source>
</evidence>
<gene>
    <name evidence="7 8" type="primary">mltG</name>
    <name evidence="8" type="ORF">EFY79_01700</name>
</gene>
<dbReference type="Gene3D" id="3.30.160.60">
    <property type="entry name" value="Classic Zinc Finger"/>
    <property type="match status" value="1"/>
</dbReference>
<evidence type="ECO:0000256" key="5">
    <source>
        <dbReference type="ARBA" id="ARBA00023239"/>
    </source>
</evidence>
<comment type="similarity">
    <text evidence="7">Belongs to the transglycosylase MltG family.</text>
</comment>
<sequence length="343" mass="39273">MKGRNIILLLILLVLIAGLFFGWEVFGPVVHNPGKKFLYIRTGSSYQDVKDSLLKNKMISRDFWFDQVSKYADYPEKVKAGKYKINNGMSLYHLVKMLRAGRQVPVNLIITKLRTKEDLAKKIGTIFEIDSSSAINFLNNDQTLKEFGVDSNTVLTDVIPNTYTYHWNTTMAKIFEKLYDEHEKFWNETRRAKASQLNLSPAQVYILASIVEEETNKQADKGKIASVYINRLKKGMRLAADPTVKFAMRDFELKRIYHKHLEFASAYNTYQNAGLPPGPICTPSIKTIDAVLAAPQTDYLFFVARPDFSGYSNFASDYQQHQLYARAYQKALDSLLQSKQDSQ</sequence>
<dbReference type="Pfam" id="PF02618">
    <property type="entry name" value="YceG"/>
    <property type="match status" value="1"/>
</dbReference>
<evidence type="ECO:0000313" key="9">
    <source>
        <dbReference type="Proteomes" id="UP000267223"/>
    </source>
</evidence>
<dbReference type="RefSeq" id="WP_123118933.1">
    <property type="nucleotide sequence ID" value="NZ_RJJR01000001.1"/>
</dbReference>
<dbReference type="AlphaFoldDB" id="A0A3M9NQF2"/>
<dbReference type="EC" id="4.2.2.29" evidence="7"/>
<comment type="caution">
    <text evidence="8">The sequence shown here is derived from an EMBL/GenBank/DDBJ whole genome shotgun (WGS) entry which is preliminary data.</text>
</comment>
<comment type="function">
    <text evidence="7">Functions as a peptidoglycan terminase that cleaves nascent peptidoglycan strands endolytically to terminate their elongation.</text>
</comment>
<dbReference type="PANTHER" id="PTHR30518:SF2">
    <property type="entry name" value="ENDOLYTIC MUREIN TRANSGLYCOSYLASE"/>
    <property type="match status" value="1"/>
</dbReference>